<name>A0A5C3N2Y8_9AGAM</name>
<accession>A0A5C3N2Y8</accession>
<gene>
    <name evidence="1" type="ORF">OE88DRAFT_1465277</name>
</gene>
<dbReference type="EMBL" id="ML213510">
    <property type="protein sequence ID" value="TFK51750.1"/>
    <property type="molecule type" value="Genomic_DNA"/>
</dbReference>
<dbReference type="Proteomes" id="UP000305948">
    <property type="component" value="Unassembled WGS sequence"/>
</dbReference>
<sequence>MCPEVLPPVQLPLDALGLPPPQLFTTPAAEVVRRALSTSTHVRASAKVCRLALHSERVIDAAIQDVPSSCISLEAWSADFQDSALMAPVQASCRSTPTSSSGAFQHLEVPVMKQAVDVVSPDAAEMGSTFADAAALDVEMASPLGSVQDPCEPVVTCSGALSQDGMEVDGEDDSRQHPFFANSPTEISPNQWPLCSGPEAPSVLFPEPMQVDSPTTPYLESLDVHMEVLVSHSTDIEMRSACANGGTTGDLDLMDWEPIHTYLSCPESIGLGGHELSSDVASFRCIDRL</sequence>
<keyword evidence="2" id="KW-1185">Reference proteome</keyword>
<reference evidence="1 2" key="1">
    <citation type="journal article" date="2019" name="Nat. Ecol. Evol.">
        <title>Megaphylogeny resolves global patterns of mushroom evolution.</title>
        <authorList>
            <person name="Varga T."/>
            <person name="Krizsan K."/>
            <person name="Foldi C."/>
            <person name="Dima B."/>
            <person name="Sanchez-Garcia M."/>
            <person name="Sanchez-Ramirez S."/>
            <person name="Szollosi G.J."/>
            <person name="Szarkandi J.G."/>
            <person name="Papp V."/>
            <person name="Albert L."/>
            <person name="Andreopoulos W."/>
            <person name="Angelini C."/>
            <person name="Antonin V."/>
            <person name="Barry K.W."/>
            <person name="Bougher N.L."/>
            <person name="Buchanan P."/>
            <person name="Buyck B."/>
            <person name="Bense V."/>
            <person name="Catcheside P."/>
            <person name="Chovatia M."/>
            <person name="Cooper J."/>
            <person name="Damon W."/>
            <person name="Desjardin D."/>
            <person name="Finy P."/>
            <person name="Geml J."/>
            <person name="Haridas S."/>
            <person name="Hughes K."/>
            <person name="Justo A."/>
            <person name="Karasinski D."/>
            <person name="Kautmanova I."/>
            <person name="Kiss B."/>
            <person name="Kocsube S."/>
            <person name="Kotiranta H."/>
            <person name="LaButti K.M."/>
            <person name="Lechner B.E."/>
            <person name="Liimatainen K."/>
            <person name="Lipzen A."/>
            <person name="Lukacs Z."/>
            <person name="Mihaltcheva S."/>
            <person name="Morgado L.N."/>
            <person name="Niskanen T."/>
            <person name="Noordeloos M.E."/>
            <person name="Ohm R.A."/>
            <person name="Ortiz-Santana B."/>
            <person name="Ovrebo C."/>
            <person name="Racz N."/>
            <person name="Riley R."/>
            <person name="Savchenko A."/>
            <person name="Shiryaev A."/>
            <person name="Soop K."/>
            <person name="Spirin V."/>
            <person name="Szebenyi C."/>
            <person name="Tomsovsky M."/>
            <person name="Tulloss R.E."/>
            <person name="Uehling J."/>
            <person name="Grigoriev I.V."/>
            <person name="Vagvolgyi C."/>
            <person name="Papp T."/>
            <person name="Martin F.M."/>
            <person name="Miettinen O."/>
            <person name="Hibbett D.S."/>
            <person name="Nagy L.G."/>
        </authorList>
    </citation>
    <scope>NUCLEOTIDE SEQUENCE [LARGE SCALE GENOMIC DNA]</scope>
    <source>
        <strain evidence="1 2">OMC1185</strain>
    </source>
</reference>
<organism evidence="1 2">
    <name type="scientific">Heliocybe sulcata</name>
    <dbReference type="NCBI Taxonomy" id="5364"/>
    <lineage>
        <taxon>Eukaryota</taxon>
        <taxon>Fungi</taxon>
        <taxon>Dikarya</taxon>
        <taxon>Basidiomycota</taxon>
        <taxon>Agaricomycotina</taxon>
        <taxon>Agaricomycetes</taxon>
        <taxon>Gloeophyllales</taxon>
        <taxon>Gloeophyllaceae</taxon>
        <taxon>Heliocybe</taxon>
    </lineage>
</organism>
<proteinExistence type="predicted"/>
<dbReference type="AlphaFoldDB" id="A0A5C3N2Y8"/>
<protein>
    <submittedName>
        <fullName evidence="1">Uncharacterized protein</fullName>
    </submittedName>
</protein>
<evidence type="ECO:0000313" key="1">
    <source>
        <dbReference type="EMBL" id="TFK51750.1"/>
    </source>
</evidence>
<evidence type="ECO:0000313" key="2">
    <source>
        <dbReference type="Proteomes" id="UP000305948"/>
    </source>
</evidence>